<dbReference type="SUPFAM" id="SSF57184">
    <property type="entry name" value="Growth factor receptor domain"/>
    <property type="match status" value="1"/>
</dbReference>
<feature type="compositionally biased region" description="Basic and acidic residues" evidence="1">
    <location>
        <begin position="239"/>
        <end position="278"/>
    </location>
</feature>
<dbReference type="eggNOG" id="ENOG50300WN">
    <property type="taxonomic scope" value="Bacteria"/>
</dbReference>
<dbReference type="KEGG" id="cco:CCC13826_1208"/>
<evidence type="ECO:0000313" key="4">
    <source>
        <dbReference type="EMBL" id="EAT98687.3"/>
    </source>
</evidence>
<evidence type="ECO:0000313" key="5">
    <source>
        <dbReference type="Proteomes" id="UP000001121"/>
    </source>
</evidence>
<feature type="compositionally biased region" description="Basic and acidic residues" evidence="1">
    <location>
        <begin position="325"/>
        <end position="336"/>
    </location>
</feature>
<dbReference type="STRING" id="360104.CCC13826_1208"/>
<proteinExistence type="predicted"/>
<sequence length="458" mass="50768">MKFLLKLFCLLSLLSSFLFANLKIYSDENLKGYYFKSIDMKFLKGNNLLGFRDSSGYHIYPFTFDHSYYSGSKYSPGFYWGAGNFVYFVGDVVSNHLYVEMNTWSYTVYSISDNPSHPFLTYSSLLFFRLGDSLATCSANQEFNTETNKCVDPCPAGHFWNVNTNSCVVDCSDEDNHKFFTNDYRCIDCSSALTADDIARCYCIGLGSSYNPGFAWDPDKPNILHAHCSNETEISFKFDKDKMKDKDNNSTNSSDKDKENPKPDKDKDNSNPDKKDNNENSNNSSGESGNPSNNNSGGSAGNGSSGGGGTGVETKPNPNNGNGKQDGKGEEGKGDDNIGPANLDYEGLKASADTFEGQFKTAIDDSFSFVNDVKASLMDTIQKIKDGNLMSLKKGAVPTTCPLSFDVNFVFSNKQITFDLCKVFSSVSSSLYILFYLAFFILFLVVTIKLFILTFMGW</sequence>
<evidence type="ECO:0000256" key="2">
    <source>
        <dbReference type="SAM" id="Phobius"/>
    </source>
</evidence>
<dbReference type="InterPro" id="IPR009030">
    <property type="entry name" value="Growth_fac_rcpt_cys_sf"/>
</dbReference>
<evidence type="ECO:0000256" key="3">
    <source>
        <dbReference type="SAM" id="SignalP"/>
    </source>
</evidence>
<reference evidence="5" key="1">
    <citation type="submission" date="2007-10" db="EMBL/GenBank/DDBJ databases">
        <title>Genome sequence of Campylobacter concisus 13826 isolated from human feces.</title>
        <authorList>
            <person name="Fouts D.E."/>
            <person name="Mongodin E.F."/>
            <person name="Puiu D."/>
            <person name="Sebastian Y."/>
            <person name="Miller W.G."/>
            <person name="Mandrell R.E."/>
            <person name="On S."/>
            <person name="Nelson K.E."/>
        </authorList>
    </citation>
    <scope>NUCLEOTIDE SEQUENCE [LARGE SCALE GENOMIC DNA]</scope>
    <source>
        <strain evidence="5">13826</strain>
    </source>
</reference>
<name>A7ZDE3_CAMC1</name>
<gene>
    <name evidence="4" type="ORF">CCC13826_1208</name>
</gene>
<dbReference type="RefSeq" id="WP_048809813.1">
    <property type="nucleotide sequence ID" value="NC_009802.2"/>
</dbReference>
<protein>
    <submittedName>
        <fullName evidence="4">Membrane protein</fullName>
    </submittedName>
</protein>
<feature type="chain" id="PRO_5005899981" evidence="3">
    <location>
        <begin position="21"/>
        <end position="458"/>
    </location>
</feature>
<keyword evidence="3" id="KW-0732">Signal</keyword>
<dbReference type="EMBL" id="CP000792">
    <property type="protein sequence ID" value="EAT98687.3"/>
    <property type="molecule type" value="Genomic_DNA"/>
</dbReference>
<evidence type="ECO:0000256" key="1">
    <source>
        <dbReference type="SAM" id="MobiDB-lite"/>
    </source>
</evidence>
<feature type="region of interest" description="Disordered" evidence="1">
    <location>
        <begin position="239"/>
        <end position="342"/>
    </location>
</feature>
<feature type="signal peptide" evidence="3">
    <location>
        <begin position="1"/>
        <end position="20"/>
    </location>
</feature>
<keyword evidence="2" id="KW-0472">Membrane</keyword>
<keyword evidence="2" id="KW-0812">Transmembrane</keyword>
<feature type="compositionally biased region" description="Gly residues" evidence="1">
    <location>
        <begin position="298"/>
        <end position="311"/>
    </location>
</feature>
<keyword evidence="2" id="KW-1133">Transmembrane helix</keyword>
<feature type="transmembrane region" description="Helical" evidence="2">
    <location>
        <begin position="431"/>
        <end position="452"/>
    </location>
</feature>
<feature type="compositionally biased region" description="Low complexity" evidence="1">
    <location>
        <begin position="279"/>
        <end position="297"/>
    </location>
</feature>
<dbReference type="OrthoDB" id="5365064at2"/>
<dbReference type="AlphaFoldDB" id="A7ZDE3"/>
<dbReference type="Proteomes" id="UP000001121">
    <property type="component" value="Chromosome"/>
</dbReference>
<accession>A7ZDE3</accession>
<organism evidence="4 5">
    <name type="scientific">Campylobacter concisus (strain 13826)</name>
    <dbReference type="NCBI Taxonomy" id="360104"/>
    <lineage>
        <taxon>Bacteria</taxon>
        <taxon>Pseudomonadati</taxon>
        <taxon>Campylobacterota</taxon>
        <taxon>Epsilonproteobacteria</taxon>
        <taxon>Campylobacterales</taxon>
        <taxon>Campylobacteraceae</taxon>
        <taxon>Campylobacter</taxon>
    </lineage>
</organism>